<evidence type="ECO:0000256" key="5">
    <source>
        <dbReference type="ARBA" id="ARBA00022741"/>
    </source>
</evidence>
<dbReference type="PROSITE" id="PS50893">
    <property type="entry name" value="ABC_TRANSPORTER_2"/>
    <property type="match status" value="2"/>
</dbReference>
<evidence type="ECO:0000313" key="9">
    <source>
        <dbReference type="Proteomes" id="UP001226867"/>
    </source>
</evidence>
<dbReference type="GO" id="GO:0005524">
    <property type="term" value="F:ATP binding"/>
    <property type="evidence" value="ECO:0007669"/>
    <property type="project" value="UniProtKB-KW"/>
</dbReference>
<evidence type="ECO:0000256" key="6">
    <source>
        <dbReference type="ARBA" id="ARBA00022840"/>
    </source>
</evidence>
<evidence type="ECO:0000313" key="8">
    <source>
        <dbReference type="EMBL" id="MDP9901850.1"/>
    </source>
</evidence>
<feature type="domain" description="ABC transporter" evidence="7">
    <location>
        <begin position="254"/>
        <end position="501"/>
    </location>
</feature>
<keyword evidence="5" id="KW-0547">Nucleotide-binding</keyword>
<dbReference type="Pfam" id="PF00005">
    <property type="entry name" value="ABC_tran"/>
    <property type="match status" value="2"/>
</dbReference>
<reference evidence="8 9" key="1">
    <citation type="submission" date="2023-07" db="EMBL/GenBank/DDBJ databases">
        <title>Sorghum-associated microbial communities from plants grown in Nebraska, USA.</title>
        <authorList>
            <person name="Schachtman D."/>
        </authorList>
    </citation>
    <scope>NUCLEOTIDE SEQUENCE [LARGE SCALE GENOMIC DNA]</scope>
    <source>
        <strain evidence="8 9">DS1607</strain>
    </source>
</reference>
<name>A0ABT9SCA0_9BURK</name>
<dbReference type="InterPro" id="IPR027417">
    <property type="entry name" value="P-loop_NTPase"/>
</dbReference>
<dbReference type="EMBL" id="JAUSRO010000014">
    <property type="protein sequence ID" value="MDP9901850.1"/>
    <property type="molecule type" value="Genomic_DNA"/>
</dbReference>
<comment type="caution">
    <text evidence="8">The sequence shown here is derived from an EMBL/GenBank/DDBJ whole genome shotgun (WGS) entry which is preliminary data.</text>
</comment>
<gene>
    <name evidence="8" type="ORF">J2W36_004120</name>
</gene>
<accession>A0ABT9SCA0</accession>
<proteinExistence type="predicted"/>
<keyword evidence="6 8" id="KW-0067">ATP-binding</keyword>
<dbReference type="Gene3D" id="3.40.50.300">
    <property type="entry name" value="P-loop containing nucleotide triphosphate hydrolases"/>
    <property type="match status" value="2"/>
</dbReference>
<evidence type="ECO:0000256" key="4">
    <source>
        <dbReference type="ARBA" id="ARBA00022737"/>
    </source>
</evidence>
<protein>
    <submittedName>
        <fullName evidence="8">Simple sugar transport system ATP-binding protein</fullName>
    </submittedName>
</protein>
<dbReference type="Proteomes" id="UP001226867">
    <property type="component" value="Unassembled WGS sequence"/>
</dbReference>
<keyword evidence="4" id="KW-0677">Repeat</keyword>
<dbReference type="PANTHER" id="PTHR43790:SF9">
    <property type="entry name" value="GALACTOFURANOSE TRANSPORTER ATP-BINDING PROTEIN YTFR"/>
    <property type="match status" value="1"/>
</dbReference>
<dbReference type="CDD" id="cd03215">
    <property type="entry name" value="ABC_Carb_Monos_II"/>
    <property type="match status" value="1"/>
</dbReference>
<evidence type="ECO:0000256" key="1">
    <source>
        <dbReference type="ARBA" id="ARBA00022448"/>
    </source>
</evidence>
<dbReference type="InterPro" id="IPR050107">
    <property type="entry name" value="ABC_carbohydrate_import_ATPase"/>
</dbReference>
<keyword evidence="9" id="KW-1185">Reference proteome</keyword>
<dbReference type="PROSITE" id="PS00211">
    <property type="entry name" value="ABC_TRANSPORTER_1"/>
    <property type="match status" value="2"/>
</dbReference>
<feature type="domain" description="ABC transporter" evidence="7">
    <location>
        <begin position="9"/>
        <end position="244"/>
    </location>
</feature>
<dbReference type="CDD" id="cd03216">
    <property type="entry name" value="ABC_Carb_Monos_I"/>
    <property type="match status" value="1"/>
</dbReference>
<dbReference type="InterPro" id="IPR003593">
    <property type="entry name" value="AAA+_ATPase"/>
</dbReference>
<organism evidence="8 9">
    <name type="scientific">Variovorax ginsengisoli</name>
    <dbReference type="NCBI Taxonomy" id="363844"/>
    <lineage>
        <taxon>Bacteria</taxon>
        <taxon>Pseudomonadati</taxon>
        <taxon>Pseudomonadota</taxon>
        <taxon>Betaproteobacteria</taxon>
        <taxon>Burkholderiales</taxon>
        <taxon>Comamonadaceae</taxon>
        <taxon>Variovorax</taxon>
    </lineage>
</organism>
<dbReference type="RefSeq" id="WP_307691616.1">
    <property type="nucleotide sequence ID" value="NZ_JAUSRO010000014.1"/>
</dbReference>
<dbReference type="SMART" id="SM00382">
    <property type="entry name" value="AAA"/>
    <property type="match status" value="1"/>
</dbReference>
<keyword evidence="2" id="KW-0472">Membrane</keyword>
<dbReference type="SUPFAM" id="SSF52540">
    <property type="entry name" value="P-loop containing nucleoside triphosphate hydrolases"/>
    <property type="match status" value="2"/>
</dbReference>
<sequence>MSSPAPLALGLYGISKRFASKLANDDISLELAPGEVLGLLGENGAGKTTLISILFGHYVADAGHIEVFGQRLAAGSPSAAIAAGVGLVHQHFTLAANLSVLDNVMAGTQSIFRPVSSRRLARQKLRALSQQFGLAVEPDAKVARLSVGERQRVEILKSLYRGARILVLDEPTAVLTPIESASLFEALGRMAAEGLSVILISHKLDEVLRVSDRVAILRAGRIVAVRPADSMDRGALAELMVGRRVSRPSRQALTAGEPVLRLEGVASQGAPALSDARLVVHARQIVALVGVAGNGQRAVIDLACGLAVPRAGLLEINGRTVRRAHAAGMHAAQVARIPEDRHEEGVVGDLRLWENAVLEDLDDPRFVRLGWLRQGAARAQTARLIADFDIRCTGPEQRTRLLSGGNMQKLIIGRGLDANPRLIVACQPTRGLDEGAVVDTHSRLLQAREVGAGVLLITEDLDEALGLADSIVVIQDGRISAPLTAPYDLQRIALMMLGEAAHAH</sequence>
<evidence type="ECO:0000256" key="3">
    <source>
        <dbReference type="ARBA" id="ARBA00022597"/>
    </source>
</evidence>
<dbReference type="InterPro" id="IPR017871">
    <property type="entry name" value="ABC_transporter-like_CS"/>
</dbReference>
<evidence type="ECO:0000259" key="7">
    <source>
        <dbReference type="PROSITE" id="PS50893"/>
    </source>
</evidence>
<dbReference type="InterPro" id="IPR003439">
    <property type="entry name" value="ABC_transporter-like_ATP-bd"/>
</dbReference>
<keyword evidence="3 8" id="KW-0762">Sugar transport</keyword>
<dbReference type="PANTHER" id="PTHR43790">
    <property type="entry name" value="CARBOHYDRATE TRANSPORT ATP-BINDING PROTEIN MG119-RELATED"/>
    <property type="match status" value="1"/>
</dbReference>
<keyword evidence="1" id="KW-0813">Transport</keyword>
<evidence type="ECO:0000256" key="2">
    <source>
        <dbReference type="ARBA" id="ARBA00022475"/>
    </source>
</evidence>
<keyword evidence="2" id="KW-1003">Cell membrane</keyword>